<keyword evidence="8 17" id="KW-0521">NADP</keyword>
<evidence type="ECO:0000256" key="8">
    <source>
        <dbReference type="ARBA" id="ARBA00022857"/>
    </source>
</evidence>
<evidence type="ECO:0000256" key="4">
    <source>
        <dbReference type="ARBA" id="ARBA00009524"/>
    </source>
</evidence>
<dbReference type="SUPFAM" id="SSF53613">
    <property type="entry name" value="Ribokinase-like"/>
    <property type="match status" value="1"/>
</dbReference>
<evidence type="ECO:0000256" key="16">
    <source>
        <dbReference type="ARBA" id="ARBA00049209"/>
    </source>
</evidence>
<comment type="function">
    <text evidence="18">Catalyzes the epimerization of the S- and R-forms of NAD(P)HX, a damaged form of NAD(P)H that is a result of enzymatic or heat-dependent hydration. This is a prerequisite for the S-specific NAD(P)H-hydrate dehydratase to allow the repair of both epimers of NAD(P)HX.</text>
</comment>
<accession>A0A4P6P8D2</accession>
<dbReference type="NCBIfam" id="TIGR00196">
    <property type="entry name" value="yjeF_cterm"/>
    <property type="match status" value="1"/>
</dbReference>
<feature type="binding site" evidence="17">
    <location>
        <position position="471"/>
    </location>
    <ligand>
        <name>AMP</name>
        <dbReference type="ChEBI" id="CHEBI:456215"/>
    </ligand>
</feature>
<keyword evidence="12 17" id="KW-0456">Lyase</keyword>
<feature type="binding site" evidence="18">
    <location>
        <position position="146"/>
    </location>
    <ligand>
        <name>K(+)</name>
        <dbReference type="ChEBI" id="CHEBI:29103"/>
    </ligand>
</feature>
<comment type="similarity">
    <text evidence="3 19">In the N-terminal section; belongs to the NnrE/AIBP family.</text>
</comment>
<dbReference type="GO" id="GO:0046872">
    <property type="term" value="F:metal ion binding"/>
    <property type="evidence" value="ECO:0007669"/>
    <property type="project" value="UniProtKB-UniRule"/>
</dbReference>
<dbReference type="GO" id="GO:0046496">
    <property type="term" value="P:nicotinamide nucleotide metabolic process"/>
    <property type="evidence" value="ECO:0007669"/>
    <property type="project" value="UniProtKB-UniRule"/>
</dbReference>
<evidence type="ECO:0000259" key="21">
    <source>
        <dbReference type="PROSITE" id="PS51385"/>
    </source>
</evidence>
<comment type="cofactor">
    <cofactor evidence="18 19">
        <name>K(+)</name>
        <dbReference type="ChEBI" id="CHEBI:29103"/>
    </cofactor>
    <text evidence="18 19">Binds 1 potassium ion per subunit.</text>
</comment>
<dbReference type="PROSITE" id="PS01049">
    <property type="entry name" value="YJEF_C_1"/>
    <property type="match status" value="1"/>
</dbReference>
<sequence length="530" mass="55816">MSVAMKLLQSLPHTDWLTSVYSAKQVLENEAKVAQSQNLAMFHLMELAGQAAFTHLIAHWPSAQHVLVLAGKGNNGGDGFIVATLAKKAGLKVTVLLTCIPEELKGDAARAYQAMLVAGDITVINLLDDSSSLAALIHNEADIIVDALFGIGFHGSLPENIAQLVAEVNNSSTPVLSIDVPSGLCATTGAVSAGKLVTQAIMADVTVTFIVLKSGLLTGQAANFVGQLKLSNLGLGAAFSQQVATSVYWQRLHFDDEDSTVPLLAKRLNTSHKGSIGMLVTIGGNIGMPGAIRLASEAALRCGASLVSVCCHEGNQALVFNGRPELMMSATDVDSLRQSNALTHAKAIVLGPGLGHNEWAEQLYRQVVTQETSYAKPIVIDADALSLLARDNQLSHDFEKLILTPHPKEAARLLACDTADIEANRIESANKIAQKYHAICVLKGAGTVITDGKCTVINSSGNAGMASGGMGDVLSGIIAALCMQTDDTFYAVCLSVFIHGYAADILAEKTGPRGMLASDLFVELQKLVNR</sequence>
<feature type="binding site" evidence="18">
    <location>
        <position position="182"/>
    </location>
    <ligand>
        <name>K(+)</name>
        <dbReference type="ChEBI" id="CHEBI:29103"/>
    </ligand>
</feature>
<evidence type="ECO:0000256" key="7">
    <source>
        <dbReference type="ARBA" id="ARBA00022840"/>
    </source>
</evidence>
<feature type="binding site" evidence="18">
    <location>
        <position position="179"/>
    </location>
    <ligand>
        <name>(6S)-NADPHX</name>
        <dbReference type="ChEBI" id="CHEBI:64076"/>
    </ligand>
</feature>
<dbReference type="InterPro" id="IPR030677">
    <property type="entry name" value="Nnr"/>
</dbReference>
<evidence type="ECO:0000256" key="12">
    <source>
        <dbReference type="ARBA" id="ARBA00023239"/>
    </source>
</evidence>
<evidence type="ECO:0000256" key="11">
    <source>
        <dbReference type="ARBA" id="ARBA00023235"/>
    </source>
</evidence>
<feature type="domain" description="YjeF N-terminal" evidence="21">
    <location>
        <begin position="26"/>
        <end position="241"/>
    </location>
</feature>
<feature type="domain" description="YjeF C-terminal" evidence="20">
    <location>
        <begin position="256"/>
        <end position="530"/>
    </location>
</feature>
<comment type="similarity">
    <text evidence="4 19">In the C-terminal section; belongs to the NnrD/CARKD family.</text>
</comment>
<evidence type="ECO:0000256" key="18">
    <source>
        <dbReference type="HAMAP-Rule" id="MF_01966"/>
    </source>
</evidence>
<dbReference type="InterPro" id="IPR000631">
    <property type="entry name" value="CARKD"/>
</dbReference>
<keyword evidence="6 17" id="KW-0547">Nucleotide-binding</keyword>
<keyword evidence="11 18" id="KW-0413">Isomerase</keyword>
<dbReference type="GO" id="GO:0052855">
    <property type="term" value="F:ADP-dependent NAD(P)H-hydrate dehydratase activity"/>
    <property type="evidence" value="ECO:0007669"/>
    <property type="project" value="UniProtKB-UniRule"/>
</dbReference>
<feature type="binding site" evidence="18">
    <location>
        <position position="75"/>
    </location>
    <ligand>
        <name>K(+)</name>
        <dbReference type="ChEBI" id="CHEBI:29103"/>
    </ligand>
</feature>
<evidence type="ECO:0000256" key="14">
    <source>
        <dbReference type="ARBA" id="ARBA00025153"/>
    </source>
</evidence>
<name>A0A4P6P8D2_9GAMM</name>
<evidence type="ECO:0000259" key="20">
    <source>
        <dbReference type="PROSITE" id="PS51383"/>
    </source>
</evidence>
<feature type="binding site" evidence="17">
    <location>
        <position position="353"/>
    </location>
    <ligand>
        <name>(6S)-NADPHX</name>
        <dbReference type="ChEBI" id="CHEBI:64076"/>
    </ligand>
</feature>
<keyword evidence="10 17" id="KW-0520">NAD</keyword>
<evidence type="ECO:0000256" key="10">
    <source>
        <dbReference type="ARBA" id="ARBA00023027"/>
    </source>
</evidence>
<dbReference type="EC" id="4.2.1.136" evidence="19"/>
<reference evidence="22 23" key="1">
    <citation type="submission" date="2018-12" db="EMBL/GenBank/DDBJ databases">
        <title>Complete genome of Litorilituus sediminis.</title>
        <authorList>
            <person name="Liu A."/>
            <person name="Rong J."/>
        </authorList>
    </citation>
    <scope>NUCLEOTIDE SEQUENCE [LARGE SCALE GENOMIC DNA]</scope>
    <source>
        <strain evidence="22 23">JCM 17549</strain>
    </source>
</reference>
<comment type="similarity">
    <text evidence="18">Belongs to the NnrE/AIBP family.</text>
</comment>
<evidence type="ECO:0000256" key="3">
    <source>
        <dbReference type="ARBA" id="ARBA00006001"/>
    </source>
</evidence>
<keyword evidence="7 17" id="KW-0067">ATP-binding</keyword>
<dbReference type="EMBL" id="CP034759">
    <property type="protein sequence ID" value="QBG36539.1"/>
    <property type="molecule type" value="Genomic_DNA"/>
</dbReference>
<dbReference type="PANTHER" id="PTHR12592:SF0">
    <property type="entry name" value="ATP-DEPENDENT (S)-NAD(P)H-HYDRATE DEHYDRATASE"/>
    <property type="match status" value="1"/>
</dbReference>
<evidence type="ECO:0000256" key="2">
    <source>
        <dbReference type="ARBA" id="ARBA00000909"/>
    </source>
</evidence>
<gene>
    <name evidence="17" type="primary">nnrD</name>
    <name evidence="18" type="synonym">nnrE</name>
    <name evidence="22" type="ORF">EMK97_12825</name>
</gene>
<comment type="function">
    <text evidence="14 19">Bifunctional enzyme that catalyzes the epimerization of the S- and R-forms of NAD(P)HX and the dehydration of the S-form of NAD(P)HX at the expense of ADP, which is converted to AMP. This allows the repair of both epimers of NAD(P)HX, a damaged form of NAD(P)H that is a result of enzymatic or heat-dependent hydration.</text>
</comment>
<dbReference type="HAMAP" id="MF_01966">
    <property type="entry name" value="NADHX_epimerase"/>
    <property type="match status" value="1"/>
</dbReference>
<dbReference type="GO" id="GO:0110051">
    <property type="term" value="P:metabolite repair"/>
    <property type="evidence" value="ECO:0007669"/>
    <property type="project" value="TreeGrafter"/>
</dbReference>
<organism evidence="22 23">
    <name type="scientific">Litorilituus sediminis</name>
    <dbReference type="NCBI Taxonomy" id="718192"/>
    <lineage>
        <taxon>Bacteria</taxon>
        <taxon>Pseudomonadati</taxon>
        <taxon>Pseudomonadota</taxon>
        <taxon>Gammaproteobacteria</taxon>
        <taxon>Alteromonadales</taxon>
        <taxon>Colwelliaceae</taxon>
        <taxon>Litorilituus</taxon>
    </lineage>
</organism>
<comment type="caution">
    <text evidence="18">Lacks conserved residue(s) required for the propagation of feature annotation.</text>
</comment>
<dbReference type="InterPro" id="IPR017953">
    <property type="entry name" value="Carbohydrate_kinase_pred_CS"/>
</dbReference>
<dbReference type="Pfam" id="PF03853">
    <property type="entry name" value="YjeF_N"/>
    <property type="match status" value="1"/>
</dbReference>
<comment type="catalytic activity">
    <reaction evidence="2 18 19">
        <text>(6R)-NADPHX = (6S)-NADPHX</text>
        <dbReference type="Rhea" id="RHEA:32227"/>
        <dbReference type="ChEBI" id="CHEBI:64076"/>
        <dbReference type="ChEBI" id="CHEBI:64077"/>
        <dbReference type="EC" id="5.1.99.6"/>
    </reaction>
</comment>
<dbReference type="PIRSF" id="PIRSF017184">
    <property type="entry name" value="Nnr"/>
    <property type="match status" value="1"/>
</dbReference>
<evidence type="ECO:0000256" key="5">
    <source>
        <dbReference type="ARBA" id="ARBA00022723"/>
    </source>
</evidence>
<dbReference type="CDD" id="cd01171">
    <property type="entry name" value="YXKO-related"/>
    <property type="match status" value="1"/>
</dbReference>
<evidence type="ECO:0000256" key="17">
    <source>
        <dbReference type="HAMAP-Rule" id="MF_01965"/>
    </source>
</evidence>
<evidence type="ECO:0000313" key="23">
    <source>
        <dbReference type="Proteomes" id="UP000290244"/>
    </source>
</evidence>
<dbReference type="NCBIfam" id="TIGR00197">
    <property type="entry name" value="yjeF_nterm"/>
    <property type="match status" value="1"/>
</dbReference>
<dbReference type="PANTHER" id="PTHR12592">
    <property type="entry name" value="ATP-DEPENDENT (S)-NAD(P)H-HYDRATE DEHYDRATASE FAMILY MEMBER"/>
    <property type="match status" value="1"/>
</dbReference>
<comment type="catalytic activity">
    <reaction evidence="1 18 19">
        <text>(6R)-NADHX = (6S)-NADHX</text>
        <dbReference type="Rhea" id="RHEA:32215"/>
        <dbReference type="ChEBI" id="CHEBI:64074"/>
        <dbReference type="ChEBI" id="CHEBI:64075"/>
        <dbReference type="EC" id="5.1.99.6"/>
    </reaction>
</comment>
<feature type="binding site" evidence="18">
    <location>
        <begin position="74"/>
        <end position="78"/>
    </location>
    <ligand>
        <name>(6S)-NADPHX</name>
        <dbReference type="ChEBI" id="CHEBI:64076"/>
    </ligand>
</feature>
<dbReference type="GO" id="GO:0052856">
    <property type="term" value="F:NAD(P)HX epimerase activity"/>
    <property type="evidence" value="ECO:0007669"/>
    <property type="project" value="UniProtKB-UniRule"/>
</dbReference>
<feature type="binding site" evidence="17">
    <location>
        <position position="291"/>
    </location>
    <ligand>
        <name>(6S)-NADPHX</name>
        <dbReference type="ChEBI" id="CHEBI:64076"/>
    </ligand>
</feature>
<evidence type="ECO:0000256" key="19">
    <source>
        <dbReference type="PIRNR" id="PIRNR017184"/>
    </source>
</evidence>
<dbReference type="HAMAP" id="MF_01965">
    <property type="entry name" value="NADHX_dehydratase"/>
    <property type="match status" value="1"/>
</dbReference>
<dbReference type="PROSITE" id="PS51385">
    <property type="entry name" value="YJEF_N"/>
    <property type="match status" value="1"/>
</dbReference>
<evidence type="ECO:0000256" key="1">
    <source>
        <dbReference type="ARBA" id="ARBA00000013"/>
    </source>
</evidence>
<comment type="function">
    <text evidence="17">Catalyzes the dehydration of the S-form of NAD(P)HX at the expense of ADP, which is converted to AMP. Together with NAD(P)HX epimerase, which catalyzes the epimerization of the S- and R-forms, the enzyme allows the repair of both epimers of NAD(P)HX, a damaged form of NAD(P)H that is a result of enzymatic or heat-dependent hydration.</text>
</comment>
<comment type="catalytic activity">
    <reaction evidence="16 17 19">
        <text>(6S)-NADPHX + ADP = AMP + phosphate + NADPH + H(+)</text>
        <dbReference type="Rhea" id="RHEA:32235"/>
        <dbReference type="ChEBI" id="CHEBI:15378"/>
        <dbReference type="ChEBI" id="CHEBI:43474"/>
        <dbReference type="ChEBI" id="CHEBI:57783"/>
        <dbReference type="ChEBI" id="CHEBI:64076"/>
        <dbReference type="ChEBI" id="CHEBI:456215"/>
        <dbReference type="ChEBI" id="CHEBI:456216"/>
        <dbReference type="EC" id="4.2.1.136"/>
    </reaction>
</comment>
<dbReference type="Pfam" id="PF01256">
    <property type="entry name" value="Carb_kinase"/>
    <property type="match status" value="1"/>
</dbReference>
<evidence type="ECO:0000256" key="9">
    <source>
        <dbReference type="ARBA" id="ARBA00022958"/>
    </source>
</evidence>
<comment type="catalytic activity">
    <reaction evidence="15 17 19">
        <text>(6S)-NADHX + ADP = AMP + phosphate + NADH + H(+)</text>
        <dbReference type="Rhea" id="RHEA:32223"/>
        <dbReference type="ChEBI" id="CHEBI:15378"/>
        <dbReference type="ChEBI" id="CHEBI:43474"/>
        <dbReference type="ChEBI" id="CHEBI:57945"/>
        <dbReference type="ChEBI" id="CHEBI:64074"/>
        <dbReference type="ChEBI" id="CHEBI:456215"/>
        <dbReference type="ChEBI" id="CHEBI:456216"/>
        <dbReference type="EC" id="4.2.1.136"/>
    </reaction>
</comment>
<keyword evidence="23" id="KW-1185">Reference proteome</keyword>
<feature type="binding site" evidence="18">
    <location>
        <begin position="150"/>
        <end position="156"/>
    </location>
    <ligand>
        <name>(6S)-NADPHX</name>
        <dbReference type="ChEBI" id="CHEBI:64076"/>
    </ligand>
</feature>
<comment type="cofactor">
    <cofactor evidence="17">
        <name>Mg(2+)</name>
        <dbReference type="ChEBI" id="CHEBI:18420"/>
    </cofactor>
</comment>
<dbReference type="SUPFAM" id="SSF64153">
    <property type="entry name" value="YjeF N-terminal domain-like"/>
    <property type="match status" value="1"/>
</dbReference>
<comment type="similarity">
    <text evidence="17">Belongs to the NnrD/CARKD family.</text>
</comment>
<dbReference type="Gene3D" id="3.40.50.10260">
    <property type="entry name" value="YjeF N-terminal domain"/>
    <property type="match status" value="1"/>
</dbReference>
<dbReference type="PROSITE" id="PS51383">
    <property type="entry name" value="YJEF_C_3"/>
    <property type="match status" value="1"/>
</dbReference>
<dbReference type="GO" id="GO:0005524">
    <property type="term" value="F:ATP binding"/>
    <property type="evidence" value="ECO:0007669"/>
    <property type="project" value="UniProtKB-UniRule"/>
</dbReference>
<dbReference type="InterPro" id="IPR029056">
    <property type="entry name" value="Ribokinase-like"/>
</dbReference>
<dbReference type="AlphaFoldDB" id="A0A4P6P8D2"/>
<evidence type="ECO:0000256" key="13">
    <source>
        <dbReference type="ARBA" id="ARBA00023268"/>
    </source>
</evidence>
<dbReference type="InterPro" id="IPR036652">
    <property type="entry name" value="YjeF_N_dom_sf"/>
</dbReference>
<dbReference type="EC" id="5.1.99.6" evidence="19"/>
<comment type="subunit">
    <text evidence="17">Homotetramer.</text>
</comment>
<dbReference type="Proteomes" id="UP000290244">
    <property type="component" value="Chromosome"/>
</dbReference>
<keyword evidence="9 18" id="KW-0630">Potassium</keyword>
<keyword evidence="5 18" id="KW-0479">Metal-binding</keyword>
<evidence type="ECO:0000313" key="22">
    <source>
        <dbReference type="EMBL" id="QBG36539.1"/>
    </source>
</evidence>
<feature type="binding site" evidence="17">
    <location>
        <begin position="443"/>
        <end position="447"/>
    </location>
    <ligand>
        <name>AMP</name>
        <dbReference type="ChEBI" id="CHEBI:456215"/>
    </ligand>
</feature>
<proteinExistence type="inferred from homology"/>
<dbReference type="InterPro" id="IPR004443">
    <property type="entry name" value="YjeF_N_dom"/>
</dbReference>
<protein>
    <recommendedName>
        <fullName evidence="19">Bifunctional NAD(P)H-hydrate repair enzyme</fullName>
    </recommendedName>
    <alternativeName>
        <fullName evidence="19">Nicotinamide nucleotide repair protein</fullName>
    </alternativeName>
    <domain>
        <recommendedName>
            <fullName evidence="19">ADP-dependent (S)-NAD(P)H-hydrate dehydratase</fullName>
            <ecNumber evidence="19">4.2.1.136</ecNumber>
        </recommendedName>
        <alternativeName>
            <fullName evidence="19">ADP-dependent NAD(P)HX dehydratase</fullName>
        </alternativeName>
    </domain>
    <domain>
        <recommendedName>
            <fullName evidence="19">NAD(P)H-hydrate epimerase</fullName>
            <ecNumber evidence="19">5.1.99.6</ecNumber>
        </recommendedName>
    </domain>
</protein>
<feature type="binding site" evidence="17">
    <location>
        <position position="406"/>
    </location>
    <ligand>
        <name>(6S)-NADPHX</name>
        <dbReference type="ChEBI" id="CHEBI:64076"/>
    </ligand>
</feature>
<evidence type="ECO:0000256" key="15">
    <source>
        <dbReference type="ARBA" id="ARBA00048238"/>
    </source>
</evidence>
<evidence type="ECO:0000256" key="6">
    <source>
        <dbReference type="ARBA" id="ARBA00022741"/>
    </source>
</evidence>
<dbReference type="Gene3D" id="3.40.1190.20">
    <property type="match status" value="1"/>
</dbReference>
<feature type="binding site" evidence="17">
    <location>
        <position position="472"/>
    </location>
    <ligand>
        <name>(6S)-NADPHX</name>
        <dbReference type="ChEBI" id="CHEBI:64076"/>
    </ligand>
</feature>
<dbReference type="PROSITE" id="PS01050">
    <property type="entry name" value="YJEF_C_2"/>
    <property type="match status" value="1"/>
</dbReference>
<dbReference type="KEGG" id="lsd:EMK97_12825"/>
<keyword evidence="13" id="KW-0511">Multifunctional enzyme</keyword>